<dbReference type="PROSITE" id="PS51077">
    <property type="entry name" value="HTH_ICLR"/>
    <property type="match status" value="1"/>
</dbReference>
<evidence type="ECO:0000259" key="5">
    <source>
        <dbReference type="PROSITE" id="PS51077"/>
    </source>
</evidence>
<dbReference type="SMART" id="SM00346">
    <property type="entry name" value="HTH_ICLR"/>
    <property type="match status" value="1"/>
</dbReference>
<evidence type="ECO:0000313" key="8">
    <source>
        <dbReference type="Proteomes" id="UP000333828"/>
    </source>
</evidence>
<keyword evidence="3" id="KW-0804">Transcription</keyword>
<evidence type="ECO:0000256" key="1">
    <source>
        <dbReference type="ARBA" id="ARBA00023015"/>
    </source>
</evidence>
<feature type="domain" description="IclR-ED" evidence="6">
    <location>
        <begin position="118"/>
        <end position="302"/>
    </location>
</feature>
<dbReference type="Pfam" id="PF01614">
    <property type="entry name" value="IclR_C"/>
    <property type="match status" value="1"/>
</dbReference>
<dbReference type="Pfam" id="PF09339">
    <property type="entry name" value="HTH_IclR"/>
    <property type="match status" value="1"/>
</dbReference>
<sequence length="306" mass="33469">MPRLPARSSRRTDDSAPDSPATSAAAAGAAVPLNDKPSKAATKASRDATRSTLFVGSTEKTFQVLHAFDGPARYMTLSDIAKAADLDRSATQRLVHTLEALGYLFRVPETRTYGLTTKVLQFSYNYIRANELVDKASPYLLDISRRVGETTNLQELDGHEIVFVARFPGQHLVNIDIVVGARLPAMFTASGIAILSRLPDVRVREILASTSLEPMTPYTLTDEKKLIDRIQLTARRGYAIVENETVMGDISVAAPITDHDGHAVAAINISVPTSRWSRERVEAELAPHIQVAATSISKSRLSTFRR</sequence>
<evidence type="ECO:0000256" key="2">
    <source>
        <dbReference type="ARBA" id="ARBA00023125"/>
    </source>
</evidence>
<dbReference type="InterPro" id="IPR036390">
    <property type="entry name" value="WH_DNA-bd_sf"/>
</dbReference>
<accession>A0A5E4TWZ6</accession>
<keyword evidence="8" id="KW-1185">Reference proteome</keyword>
<dbReference type="InterPro" id="IPR036388">
    <property type="entry name" value="WH-like_DNA-bd_sf"/>
</dbReference>
<evidence type="ECO:0000256" key="4">
    <source>
        <dbReference type="SAM" id="MobiDB-lite"/>
    </source>
</evidence>
<dbReference type="PROSITE" id="PS51078">
    <property type="entry name" value="ICLR_ED"/>
    <property type="match status" value="1"/>
</dbReference>
<keyword evidence="1" id="KW-0805">Transcription regulation</keyword>
<dbReference type="PANTHER" id="PTHR30136">
    <property type="entry name" value="HELIX-TURN-HELIX TRANSCRIPTIONAL REGULATOR, ICLR FAMILY"/>
    <property type="match status" value="1"/>
</dbReference>
<dbReference type="AlphaFoldDB" id="A0A5E4TWZ6"/>
<dbReference type="Gene3D" id="1.10.10.10">
    <property type="entry name" value="Winged helix-like DNA-binding domain superfamily/Winged helix DNA-binding domain"/>
    <property type="match status" value="1"/>
</dbReference>
<dbReference type="Proteomes" id="UP000333828">
    <property type="component" value="Unassembled WGS sequence"/>
</dbReference>
<reference evidence="7 8" key="1">
    <citation type="submission" date="2019-08" db="EMBL/GenBank/DDBJ databases">
        <authorList>
            <person name="Peeters C."/>
        </authorList>
    </citation>
    <scope>NUCLEOTIDE SEQUENCE [LARGE SCALE GENOMIC DNA]</scope>
    <source>
        <strain evidence="7 8">LMG 31115</strain>
    </source>
</reference>
<organism evidence="7 8">
    <name type="scientific">Pandoraea iniqua</name>
    <dbReference type="NCBI Taxonomy" id="2508288"/>
    <lineage>
        <taxon>Bacteria</taxon>
        <taxon>Pseudomonadati</taxon>
        <taxon>Pseudomonadota</taxon>
        <taxon>Betaproteobacteria</taxon>
        <taxon>Burkholderiales</taxon>
        <taxon>Burkholderiaceae</taxon>
        <taxon>Pandoraea</taxon>
    </lineage>
</organism>
<gene>
    <name evidence="7" type="ORF">PIN31115_01634</name>
</gene>
<proteinExistence type="predicted"/>
<dbReference type="GO" id="GO:0045892">
    <property type="term" value="P:negative regulation of DNA-templated transcription"/>
    <property type="evidence" value="ECO:0007669"/>
    <property type="project" value="TreeGrafter"/>
</dbReference>
<protein>
    <submittedName>
        <fullName evidence="7">IclR family transcriptional regulator</fullName>
    </submittedName>
</protein>
<dbReference type="EMBL" id="CABPSI010000002">
    <property type="protein sequence ID" value="VVD91782.1"/>
    <property type="molecule type" value="Genomic_DNA"/>
</dbReference>
<dbReference type="PANTHER" id="PTHR30136:SF34">
    <property type="entry name" value="TRANSCRIPTIONAL REGULATOR"/>
    <property type="match status" value="1"/>
</dbReference>
<feature type="compositionally biased region" description="Low complexity" evidence="4">
    <location>
        <begin position="17"/>
        <end position="30"/>
    </location>
</feature>
<evidence type="ECO:0000313" key="7">
    <source>
        <dbReference type="EMBL" id="VVD91782.1"/>
    </source>
</evidence>
<dbReference type="GO" id="GO:0003700">
    <property type="term" value="F:DNA-binding transcription factor activity"/>
    <property type="evidence" value="ECO:0007669"/>
    <property type="project" value="TreeGrafter"/>
</dbReference>
<dbReference type="InterPro" id="IPR014757">
    <property type="entry name" value="Tscrpt_reg_IclR_C"/>
</dbReference>
<dbReference type="RefSeq" id="WP_150683645.1">
    <property type="nucleotide sequence ID" value="NZ_CABPSI010000002.1"/>
</dbReference>
<feature type="region of interest" description="Disordered" evidence="4">
    <location>
        <begin position="1"/>
        <end position="47"/>
    </location>
</feature>
<evidence type="ECO:0000259" key="6">
    <source>
        <dbReference type="PROSITE" id="PS51078"/>
    </source>
</evidence>
<name>A0A5E4TWZ6_9BURK</name>
<dbReference type="SUPFAM" id="SSF46785">
    <property type="entry name" value="Winged helix' DNA-binding domain"/>
    <property type="match status" value="1"/>
</dbReference>
<keyword evidence="2" id="KW-0238">DNA-binding</keyword>
<dbReference type="InterPro" id="IPR005471">
    <property type="entry name" value="Tscrpt_reg_IclR_N"/>
</dbReference>
<dbReference type="SUPFAM" id="SSF55781">
    <property type="entry name" value="GAF domain-like"/>
    <property type="match status" value="1"/>
</dbReference>
<dbReference type="Gene3D" id="3.30.450.40">
    <property type="match status" value="1"/>
</dbReference>
<feature type="domain" description="HTH iclR-type" evidence="5">
    <location>
        <begin position="55"/>
        <end position="117"/>
    </location>
</feature>
<dbReference type="InterPro" id="IPR050707">
    <property type="entry name" value="HTH_MetabolicPath_Reg"/>
</dbReference>
<dbReference type="GO" id="GO:0003677">
    <property type="term" value="F:DNA binding"/>
    <property type="evidence" value="ECO:0007669"/>
    <property type="project" value="UniProtKB-KW"/>
</dbReference>
<dbReference type="InterPro" id="IPR029016">
    <property type="entry name" value="GAF-like_dom_sf"/>
</dbReference>
<evidence type="ECO:0000256" key="3">
    <source>
        <dbReference type="ARBA" id="ARBA00023163"/>
    </source>
</evidence>